<proteinExistence type="predicted"/>
<evidence type="ECO:0000256" key="2">
    <source>
        <dbReference type="SAM" id="Phobius"/>
    </source>
</evidence>
<evidence type="ECO:0000313" key="3">
    <source>
        <dbReference type="EMBL" id="KAF6746248.1"/>
    </source>
</evidence>
<feature type="transmembrane region" description="Helical" evidence="2">
    <location>
        <begin position="185"/>
        <end position="203"/>
    </location>
</feature>
<evidence type="ECO:0000256" key="1">
    <source>
        <dbReference type="SAM" id="MobiDB-lite"/>
    </source>
</evidence>
<feature type="transmembrane region" description="Helical" evidence="2">
    <location>
        <begin position="26"/>
        <end position="45"/>
    </location>
</feature>
<accession>A0A8H6HFW9</accession>
<sequence length="363" mass="41850">MSDTPTPEELAKLMADQQKYDQDSQVYYPIAIWIEAVVYGLYTYMFVKTCMIMLKKRAVENFASKVFLISTTSMFILTTIHCATSLYRLVRGYAQLVVPPQPYMYFIQYTQWDNFSHLVILALITWIGDGLVIYRCFLIWRRNYWVIVLPIIFLLISMATTFVNWRWFQAPQDFKMSEILPVMNLIFPLNLAQNVLTTGLISYKIYMQHRQTRASGLPQLSSAVNLMTIFRIIVESAMLYTVLTIIIIILFLIHHPAVVLPQYAQGPITGIVFSMIALRTHVARMDSTSRGHYPSNSFYPTWVSADGAETGRQRLNMPITVTTVTEQHGMDVIMTPISKTDHEYPPSPTIRRPDRSFPPDMKV</sequence>
<keyword evidence="4" id="KW-1185">Reference proteome</keyword>
<name>A0A8H6HFW9_9AGAR</name>
<feature type="compositionally biased region" description="Basic and acidic residues" evidence="1">
    <location>
        <begin position="351"/>
        <end position="363"/>
    </location>
</feature>
<keyword evidence="2" id="KW-0472">Membrane</keyword>
<feature type="transmembrane region" description="Helical" evidence="2">
    <location>
        <begin position="263"/>
        <end position="282"/>
    </location>
</feature>
<reference evidence="3 4" key="1">
    <citation type="submission" date="2020-07" db="EMBL/GenBank/DDBJ databases">
        <title>Comparative genomics of pyrophilous fungi reveals a link between fire events and developmental genes.</title>
        <authorList>
            <consortium name="DOE Joint Genome Institute"/>
            <person name="Steindorff A.S."/>
            <person name="Carver A."/>
            <person name="Calhoun S."/>
            <person name="Stillman K."/>
            <person name="Liu H."/>
            <person name="Lipzen A."/>
            <person name="Pangilinan J."/>
            <person name="Labutti K."/>
            <person name="Bruns T.D."/>
            <person name="Grigoriev I.V."/>
        </authorList>
    </citation>
    <scope>NUCLEOTIDE SEQUENCE [LARGE SCALE GENOMIC DNA]</scope>
    <source>
        <strain evidence="3 4">CBS 144469</strain>
    </source>
</reference>
<feature type="transmembrane region" description="Helical" evidence="2">
    <location>
        <begin position="66"/>
        <end position="90"/>
    </location>
</feature>
<dbReference type="Proteomes" id="UP000521943">
    <property type="component" value="Unassembled WGS sequence"/>
</dbReference>
<evidence type="ECO:0000313" key="4">
    <source>
        <dbReference type="Proteomes" id="UP000521943"/>
    </source>
</evidence>
<keyword evidence="2" id="KW-0812">Transmembrane</keyword>
<feature type="transmembrane region" description="Helical" evidence="2">
    <location>
        <begin position="237"/>
        <end position="257"/>
    </location>
</feature>
<dbReference type="EMBL" id="JACGCI010000094">
    <property type="protein sequence ID" value="KAF6746248.1"/>
    <property type="molecule type" value="Genomic_DNA"/>
</dbReference>
<comment type="caution">
    <text evidence="3">The sequence shown here is derived from an EMBL/GenBank/DDBJ whole genome shotgun (WGS) entry which is preliminary data.</text>
</comment>
<keyword evidence="2" id="KW-1133">Transmembrane helix</keyword>
<feature type="transmembrane region" description="Helical" evidence="2">
    <location>
        <begin position="144"/>
        <end position="165"/>
    </location>
</feature>
<feature type="region of interest" description="Disordered" evidence="1">
    <location>
        <begin position="338"/>
        <end position="363"/>
    </location>
</feature>
<gene>
    <name evidence="3" type="ORF">DFP72DRAFT_1050811</name>
</gene>
<dbReference type="AlphaFoldDB" id="A0A8H6HFW9"/>
<organism evidence="3 4">
    <name type="scientific">Ephemerocybe angulata</name>
    <dbReference type="NCBI Taxonomy" id="980116"/>
    <lineage>
        <taxon>Eukaryota</taxon>
        <taxon>Fungi</taxon>
        <taxon>Dikarya</taxon>
        <taxon>Basidiomycota</taxon>
        <taxon>Agaricomycotina</taxon>
        <taxon>Agaricomycetes</taxon>
        <taxon>Agaricomycetidae</taxon>
        <taxon>Agaricales</taxon>
        <taxon>Agaricineae</taxon>
        <taxon>Psathyrellaceae</taxon>
        <taxon>Ephemerocybe</taxon>
    </lineage>
</organism>
<feature type="transmembrane region" description="Helical" evidence="2">
    <location>
        <begin position="115"/>
        <end position="137"/>
    </location>
</feature>
<dbReference type="OrthoDB" id="3346544at2759"/>
<protein>
    <submittedName>
        <fullName evidence="3">Uncharacterized protein</fullName>
    </submittedName>
</protein>